<accession>A0A150QQI3</accession>
<dbReference type="Proteomes" id="UP000075260">
    <property type="component" value="Unassembled WGS sequence"/>
</dbReference>
<organism evidence="1 2">
    <name type="scientific">Sorangium cellulosum</name>
    <name type="common">Polyangium cellulosum</name>
    <dbReference type="NCBI Taxonomy" id="56"/>
    <lineage>
        <taxon>Bacteria</taxon>
        <taxon>Pseudomonadati</taxon>
        <taxon>Myxococcota</taxon>
        <taxon>Polyangia</taxon>
        <taxon>Polyangiales</taxon>
        <taxon>Polyangiaceae</taxon>
        <taxon>Sorangium</taxon>
    </lineage>
</organism>
<comment type="caution">
    <text evidence="1">The sequence shown here is derived from an EMBL/GenBank/DDBJ whole genome shotgun (WGS) entry which is preliminary data.</text>
</comment>
<name>A0A150QQI3_SORCE</name>
<sequence length="525" mass="55538">MGGGPIELYPLSSSVADRASKACQLDVEAATQVALFDLATARAADLKAGNHNCEALLTSRDSWERAVSAPGSTAYALVRFEAPAAYAASPTTSAEIEAVAEGGQELKPDWTLPADIGQAAPPRCFVHAGHWSPVPCKGGKVTPPPALQKMIEASVARGEMPVLVVQAIDATSGPAGAWRRVPVRLKQKQFDLEKHCAGWVQEERKQKLVTQHEFYAICVNFRELSSPYVMTLAFEEGSGEEGSGEKCSGETCEVVGHVLHVRRPIVVYVWHSDHDAEIQLDGDQGMAPWTYVPAGHPVGDALGAALVAPAPEKPDAPVPPRSRLAFAPRSGKDATLTVTLKSGDKQVKSVKHFYVVENLYRGALRVALGLGWSPWARQVDIVTAADGRKYVDVTAGEGAISGLTSAELFLGYSHFFCDMPQLSAKVCGGLGAWLGVLGVGSEGINPFTSLVVGPELAIGRDFSIGLAAGVHRHDAPKESFRPGRVAPDGATKVDTTFGLTPHVGLMINFVPAFFRAAGLPLAGGT</sequence>
<gene>
    <name evidence="1" type="ORF">BE15_00815</name>
</gene>
<reference evidence="1 2" key="1">
    <citation type="submission" date="2014-02" db="EMBL/GenBank/DDBJ databases">
        <title>The small core and large imbalanced accessory genome model reveals a collaborative survival strategy of Sorangium cellulosum strains in nature.</title>
        <authorList>
            <person name="Han K."/>
            <person name="Peng R."/>
            <person name="Blom J."/>
            <person name="Li Y.-Z."/>
        </authorList>
    </citation>
    <scope>NUCLEOTIDE SEQUENCE [LARGE SCALE GENOMIC DNA]</scope>
    <source>
        <strain evidence="1 2">So0008-312</strain>
    </source>
</reference>
<dbReference type="RefSeq" id="WP_061607852.1">
    <property type="nucleotide sequence ID" value="NZ_JEMA01000426.1"/>
</dbReference>
<evidence type="ECO:0000313" key="1">
    <source>
        <dbReference type="EMBL" id="KYF70092.1"/>
    </source>
</evidence>
<dbReference type="EMBL" id="JEMA01000426">
    <property type="protein sequence ID" value="KYF70092.1"/>
    <property type="molecule type" value="Genomic_DNA"/>
</dbReference>
<proteinExistence type="predicted"/>
<protein>
    <submittedName>
        <fullName evidence="1">Uncharacterized protein</fullName>
    </submittedName>
</protein>
<dbReference type="AlphaFoldDB" id="A0A150QQI3"/>
<evidence type="ECO:0000313" key="2">
    <source>
        <dbReference type="Proteomes" id="UP000075260"/>
    </source>
</evidence>